<evidence type="ECO:0000313" key="3">
    <source>
        <dbReference type="EnsemblPlants" id="ONIVA09G16320.1"/>
    </source>
</evidence>
<feature type="region of interest" description="Disordered" evidence="2">
    <location>
        <begin position="304"/>
        <end position="340"/>
    </location>
</feature>
<keyword evidence="4" id="KW-1185">Reference proteome</keyword>
<dbReference type="PANTHER" id="PTHR22849:SF168">
    <property type="entry name" value="U-BOX DOMAIN-CONTAINING PROTEIN"/>
    <property type="match status" value="1"/>
</dbReference>
<proteinExistence type="predicted"/>
<accession>A0A0E0ILX3</accession>
<evidence type="ECO:0000313" key="4">
    <source>
        <dbReference type="Proteomes" id="UP000006591"/>
    </source>
</evidence>
<dbReference type="HOGENOM" id="CLU_742669_0_0_1"/>
<feature type="compositionally biased region" description="Low complexity" evidence="2">
    <location>
        <begin position="315"/>
        <end position="340"/>
    </location>
</feature>
<protein>
    <recommendedName>
        <fullName evidence="1">U-box domain-containing protein</fullName>
        <ecNumber evidence="1">2.3.2.27</ecNumber>
    </recommendedName>
    <alternativeName>
        <fullName evidence="1">RING-type E3 ubiquitin transferase PUB</fullName>
    </alternativeName>
</protein>
<dbReference type="eggNOG" id="ENOG502QR1A">
    <property type="taxonomic scope" value="Eukaryota"/>
</dbReference>
<evidence type="ECO:0000256" key="2">
    <source>
        <dbReference type="SAM" id="MobiDB-lite"/>
    </source>
</evidence>
<keyword evidence="1" id="KW-0808">Transferase</keyword>
<dbReference type="AlphaFoldDB" id="A0A0E0ILX3"/>
<dbReference type="Gramene" id="ONIVA09G16320.1">
    <property type="protein sequence ID" value="ONIVA09G16320.1"/>
    <property type="gene ID" value="ONIVA09G16320"/>
</dbReference>
<feature type="compositionally biased region" description="Polar residues" evidence="2">
    <location>
        <begin position="304"/>
        <end position="314"/>
    </location>
</feature>
<comment type="function">
    <text evidence="1">Functions as an E3 ubiquitin ligase.</text>
</comment>
<dbReference type="GO" id="GO:0061630">
    <property type="term" value="F:ubiquitin protein ligase activity"/>
    <property type="evidence" value="ECO:0007669"/>
    <property type="project" value="UniProtKB-UniRule"/>
</dbReference>
<comment type="catalytic activity">
    <reaction evidence="1">
        <text>S-ubiquitinyl-[E2 ubiquitin-conjugating enzyme]-L-cysteine + [acceptor protein]-L-lysine = [E2 ubiquitin-conjugating enzyme]-L-cysteine + N(6)-ubiquitinyl-[acceptor protein]-L-lysine.</text>
        <dbReference type="EC" id="2.3.2.27"/>
    </reaction>
</comment>
<dbReference type="EC" id="2.3.2.27" evidence="1"/>
<keyword evidence="1" id="KW-0833">Ubl conjugation pathway</keyword>
<feature type="region of interest" description="Disordered" evidence="2">
    <location>
        <begin position="246"/>
        <end position="269"/>
    </location>
</feature>
<name>A0A0E0ILX3_ORYNI</name>
<reference evidence="3" key="1">
    <citation type="submission" date="2015-04" db="UniProtKB">
        <authorList>
            <consortium name="EnsemblPlants"/>
        </authorList>
    </citation>
    <scope>IDENTIFICATION</scope>
    <source>
        <strain evidence="3">SL10</strain>
    </source>
</reference>
<dbReference type="STRING" id="4536.A0A0E0ILX3"/>
<dbReference type="InterPro" id="IPR045185">
    <property type="entry name" value="PUB22/23/24-like"/>
</dbReference>
<dbReference type="EnsemblPlants" id="ONIVA09G16320.1">
    <property type="protein sequence ID" value="ONIVA09G16320.1"/>
    <property type="gene ID" value="ONIVA09G16320"/>
</dbReference>
<sequence length="373" mass="39996">MTMRCTGGVGTVAKDIPRGSARSPGSWRWQSGRRRPTTRCGRVIQAWCAAHSFERFPTPHPPVDSCCVAVLVDEGTTMLGGGGRQRQLAALREIMAIATESDRNKRCVEATPGAVKFLVSVVVQSHAAASTYTSARSDDDLLDSVIDSYMSTSSPEEEALGVLYSLKPSEPTLRRILGKDNGGFLDTLASVLLLKAMTSAMPPERLGCRPRRRSIQSRTPLRCRWRAFLEEAGEPDDEASAAIATAGEEQEDDAAASISRQRLAPTGTPSSTVIVAAEPADTPGSQLLLGLRLGGSPRQLVSSLERTGSSSSYIATTPRTTKSPTATMETTTTTPRPASAPWTLAHGRRLLVQLFLLEAARAQDIGLRPPRSQ</sequence>
<organism evidence="3">
    <name type="scientific">Oryza nivara</name>
    <name type="common">Indian wild rice</name>
    <name type="synonym">Oryza sativa f. spontanea</name>
    <dbReference type="NCBI Taxonomy" id="4536"/>
    <lineage>
        <taxon>Eukaryota</taxon>
        <taxon>Viridiplantae</taxon>
        <taxon>Streptophyta</taxon>
        <taxon>Embryophyta</taxon>
        <taxon>Tracheophyta</taxon>
        <taxon>Spermatophyta</taxon>
        <taxon>Magnoliopsida</taxon>
        <taxon>Liliopsida</taxon>
        <taxon>Poales</taxon>
        <taxon>Poaceae</taxon>
        <taxon>BOP clade</taxon>
        <taxon>Oryzoideae</taxon>
        <taxon>Oryzeae</taxon>
        <taxon>Oryzinae</taxon>
        <taxon>Oryza</taxon>
    </lineage>
</organism>
<feature type="region of interest" description="Disordered" evidence="2">
    <location>
        <begin position="1"/>
        <end position="34"/>
    </location>
</feature>
<dbReference type="PANTHER" id="PTHR22849">
    <property type="entry name" value="WDSAM1 PROTEIN"/>
    <property type="match status" value="1"/>
</dbReference>
<reference evidence="3" key="2">
    <citation type="submission" date="2018-04" db="EMBL/GenBank/DDBJ databases">
        <title>OnivRS2 (Oryza nivara Reference Sequence Version 2).</title>
        <authorList>
            <person name="Zhang J."/>
            <person name="Kudrna D."/>
            <person name="Lee S."/>
            <person name="Talag J."/>
            <person name="Rajasekar S."/>
            <person name="Welchert J."/>
            <person name="Hsing Y.-I."/>
            <person name="Wing R.A."/>
        </authorList>
    </citation>
    <scope>NUCLEOTIDE SEQUENCE [LARGE SCALE GENOMIC DNA]</scope>
    <source>
        <strain evidence="3">SL10</strain>
    </source>
</reference>
<evidence type="ECO:0000256" key="1">
    <source>
        <dbReference type="RuleBase" id="RU369093"/>
    </source>
</evidence>
<comment type="pathway">
    <text evidence="1">Protein modification; protein ubiquitination.</text>
</comment>
<dbReference type="Proteomes" id="UP000006591">
    <property type="component" value="Chromosome 9"/>
</dbReference>
<dbReference type="GO" id="GO:0016567">
    <property type="term" value="P:protein ubiquitination"/>
    <property type="evidence" value="ECO:0007669"/>
    <property type="project" value="UniProtKB-UniRule"/>
</dbReference>